<reference evidence="3" key="1">
    <citation type="journal article" date="2021" name="BMC Genomics">
        <title>Chromosome-level genome assembly and manually-curated proteome of model necrotroph Parastagonospora nodorum Sn15 reveals a genome-wide trove of candidate effector homologs, and redundancy of virulence-related functions within an accessory chromosome.</title>
        <authorList>
            <person name="Bertazzoni S."/>
            <person name="Jones D.A.B."/>
            <person name="Phan H.T."/>
            <person name="Tan K.-C."/>
            <person name="Hane J.K."/>
        </authorList>
    </citation>
    <scope>NUCLEOTIDE SEQUENCE [LARGE SCALE GENOMIC DNA]</scope>
    <source>
        <strain evidence="3">SN15 / ATCC MYA-4574 / FGSC 10173)</strain>
    </source>
</reference>
<dbReference type="Proteomes" id="UP000663193">
    <property type="component" value="Chromosome 9"/>
</dbReference>
<keyword evidence="1" id="KW-0472">Membrane</keyword>
<dbReference type="EMBL" id="CP069031">
    <property type="protein sequence ID" value="QRC98953.1"/>
    <property type="molecule type" value="Genomic_DNA"/>
</dbReference>
<protein>
    <submittedName>
        <fullName evidence="2">Uncharacterized protein</fullName>
    </submittedName>
</protein>
<gene>
    <name evidence="2" type="ORF">JI435_063070</name>
</gene>
<sequence length="390" mass="44969">PAQQIEPLACSEHVFISSRISSYIKARQLTIFGPPGYTIPQRYMNRTPPPDGADTNTRPYLIFFSYMLTCFSVSVFIIQRIVKKNTVLKKSTILTPPPRKQVWLFSALAAGSLLTTWGFMIQYFNVSYKTWLMWRSYYELDPHHRHWGLWLRETSLFHEAWELVVVGNARYWWSHQIFFFALGLGIYMEQRGVRRNIKYTWAFMLLGQIVAISFATNLFLLTLILSPPTPSVSSTRPQRSSWISPWLLNLASVLATTIPAYLLADEHYWYHSTDFMPVLLIPHVALLVTPFARALVPENWFPENDLAFEDKVFGYMWALTLGNAALMMLKTTYAAVSYGGFVGIQNALLEHPAVSSVGFDVIFCWITWICWYITRGEDVGSFTKEPIKRL</sequence>
<accession>A0A7U2I221</accession>
<feature type="non-terminal residue" evidence="2">
    <location>
        <position position="390"/>
    </location>
</feature>
<dbReference type="VEuPathDB" id="FungiDB:JI435_063070"/>
<feature type="transmembrane region" description="Helical" evidence="1">
    <location>
        <begin position="171"/>
        <end position="188"/>
    </location>
</feature>
<dbReference type="AlphaFoldDB" id="A0A7U2I221"/>
<name>A0A7U2I221_PHANO</name>
<keyword evidence="1" id="KW-1133">Transmembrane helix</keyword>
<feature type="transmembrane region" description="Helical" evidence="1">
    <location>
        <begin position="200"/>
        <end position="226"/>
    </location>
</feature>
<feature type="transmembrane region" description="Helical" evidence="1">
    <location>
        <begin position="102"/>
        <end position="124"/>
    </location>
</feature>
<organism evidence="2 3">
    <name type="scientific">Phaeosphaeria nodorum (strain SN15 / ATCC MYA-4574 / FGSC 10173)</name>
    <name type="common">Glume blotch fungus</name>
    <name type="synonym">Parastagonospora nodorum</name>
    <dbReference type="NCBI Taxonomy" id="321614"/>
    <lineage>
        <taxon>Eukaryota</taxon>
        <taxon>Fungi</taxon>
        <taxon>Dikarya</taxon>
        <taxon>Ascomycota</taxon>
        <taxon>Pezizomycotina</taxon>
        <taxon>Dothideomycetes</taxon>
        <taxon>Pleosporomycetidae</taxon>
        <taxon>Pleosporales</taxon>
        <taxon>Pleosporineae</taxon>
        <taxon>Phaeosphaeriaceae</taxon>
        <taxon>Parastagonospora</taxon>
    </lineage>
</organism>
<feature type="transmembrane region" description="Helical" evidence="1">
    <location>
        <begin position="276"/>
        <end position="296"/>
    </location>
</feature>
<dbReference type="OrthoDB" id="2126185at2759"/>
<evidence type="ECO:0000313" key="3">
    <source>
        <dbReference type="Proteomes" id="UP000663193"/>
    </source>
</evidence>
<feature type="transmembrane region" description="Helical" evidence="1">
    <location>
        <begin position="316"/>
        <end position="341"/>
    </location>
</feature>
<feature type="transmembrane region" description="Helical" evidence="1">
    <location>
        <begin position="60"/>
        <end position="82"/>
    </location>
</feature>
<feature type="transmembrane region" description="Helical" evidence="1">
    <location>
        <begin position="246"/>
        <end position="264"/>
    </location>
</feature>
<keyword evidence="1" id="KW-0812">Transmembrane</keyword>
<evidence type="ECO:0000256" key="1">
    <source>
        <dbReference type="SAM" id="Phobius"/>
    </source>
</evidence>
<proteinExistence type="predicted"/>
<keyword evidence="3" id="KW-1185">Reference proteome</keyword>
<evidence type="ECO:0000313" key="2">
    <source>
        <dbReference type="EMBL" id="QRC98953.1"/>
    </source>
</evidence>